<dbReference type="GeneID" id="30417480"/>
<dbReference type="RefSeq" id="WP_071932972.1">
    <property type="nucleotide sequence ID" value="NZ_CP016804.1"/>
</dbReference>
<sequence>MSDEEPQQTEWETEVGLSEETAYVALYPSRKHAEEWMEEAEEQGYGSRSKYIYELIQEARAARQEGFLAYSQNESKVEELQLQVEQLQDDLENAQNSEPGEIDIEHEEFVTAFLTDRYQEFESILKEVTGSGVLTGIVKDAVEEQLFDLAEENKVEYKQGYGWRLAHDDADAEVVEA</sequence>
<accession>A0A1J1AB98</accession>
<gene>
    <name evidence="2" type="ORF">HSR6_0959</name>
</gene>
<dbReference type="KEGG" id="hhsr:HSR6_0959"/>
<keyword evidence="1" id="KW-0175">Coiled coil</keyword>
<evidence type="ECO:0000256" key="1">
    <source>
        <dbReference type="SAM" id="Coils"/>
    </source>
</evidence>
<protein>
    <submittedName>
        <fullName evidence="2">Uncharacterized protein</fullName>
    </submittedName>
</protein>
<feature type="coiled-coil region" evidence="1">
    <location>
        <begin position="70"/>
        <end position="97"/>
    </location>
</feature>
<dbReference type="AlphaFoldDB" id="A0A1J1AB98"/>
<dbReference type="EMBL" id="CP016804">
    <property type="protein sequence ID" value="APE95412.1"/>
    <property type="molecule type" value="Genomic_DNA"/>
</dbReference>
<evidence type="ECO:0000313" key="3">
    <source>
        <dbReference type="Proteomes" id="UP000186165"/>
    </source>
</evidence>
<dbReference type="OrthoDB" id="196310at2157"/>
<evidence type="ECO:0000313" key="2">
    <source>
        <dbReference type="EMBL" id="APE95412.1"/>
    </source>
</evidence>
<reference evidence="3" key="1">
    <citation type="submission" date="2016-08" db="EMBL/GenBank/DDBJ databases">
        <title>Discovery of first anaerobic lithoheterotrophic haloarchae widely represented in hypersaline habitats.</title>
        <authorList>
            <person name="Sorokin D.Y."/>
            <person name="Kublanov I.V."/>
            <person name="Roman P."/>
            <person name="Sinninghe Damste J.S."/>
            <person name="Golyshin P.N."/>
            <person name="Rojo D."/>
            <person name="Ciordia S."/>
            <person name="Mena Md.C."/>
            <person name="Ferrer M."/>
            <person name="Smedile F."/>
            <person name="Messina E."/>
            <person name="La Cono V."/>
            <person name="Yakimov M.M."/>
        </authorList>
    </citation>
    <scope>NUCLEOTIDE SEQUENCE [LARGE SCALE GENOMIC DNA]</scope>
    <source>
        <strain evidence="3">HSR6</strain>
    </source>
</reference>
<proteinExistence type="predicted"/>
<dbReference type="Proteomes" id="UP000186165">
    <property type="component" value="Chromosome"/>
</dbReference>
<keyword evidence="3" id="KW-1185">Reference proteome</keyword>
<name>A0A1J1AB98_9EURY</name>
<organism evidence="2 3">
    <name type="scientific">Halodesulfurarchaeum formicicum</name>
    <dbReference type="NCBI Taxonomy" id="1873524"/>
    <lineage>
        <taxon>Archaea</taxon>
        <taxon>Methanobacteriati</taxon>
        <taxon>Methanobacteriota</taxon>
        <taxon>Stenosarchaea group</taxon>
        <taxon>Halobacteria</taxon>
        <taxon>Halobacteriales</taxon>
        <taxon>Halobacteriaceae</taxon>
        <taxon>Halodesulfurarchaeum</taxon>
    </lineage>
</organism>